<dbReference type="InterPro" id="IPR008972">
    <property type="entry name" value="Cupredoxin"/>
</dbReference>
<feature type="binding site" evidence="7">
    <location>
        <position position="150"/>
    </location>
    <ligand>
        <name>Cu cation</name>
        <dbReference type="ChEBI" id="CHEBI:23378"/>
    </ligand>
</feature>
<name>A0A1H6K745_9EURY</name>
<organism evidence="10 11">
    <name type="scientific">Halopenitus malekzadehii</name>
    <dbReference type="NCBI Taxonomy" id="1267564"/>
    <lineage>
        <taxon>Archaea</taxon>
        <taxon>Methanobacteriati</taxon>
        <taxon>Methanobacteriota</taxon>
        <taxon>Stenosarchaea group</taxon>
        <taxon>Halobacteria</taxon>
        <taxon>Halobacteriales</taxon>
        <taxon>Haloferacaceae</taxon>
        <taxon>Halopenitus</taxon>
    </lineage>
</organism>
<protein>
    <submittedName>
        <fullName evidence="10">Halocyanin domain-containing protein</fullName>
    </submittedName>
</protein>
<feature type="binding site" evidence="7">
    <location>
        <position position="107"/>
    </location>
    <ligand>
        <name>Cu cation</name>
        <dbReference type="ChEBI" id="CHEBI:23378"/>
    </ligand>
</feature>
<feature type="domain" description="Blue (type 1) copper" evidence="9">
    <location>
        <begin position="71"/>
        <end position="156"/>
    </location>
</feature>
<evidence type="ECO:0000256" key="8">
    <source>
        <dbReference type="SAM" id="MobiDB-lite"/>
    </source>
</evidence>
<gene>
    <name evidence="10" type="ORF">SAMN05192561_1298</name>
</gene>
<dbReference type="RefSeq" id="WP_092818044.1">
    <property type="nucleotide sequence ID" value="NZ_FNWU01000029.1"/>
</dbReference>
<evidence type="ECO:0000256" key="2">
    <source>
        <dbReference type="ARBA" id="ARBA00022448"/>
    </source>
</evidence>
<accession>A0A1H6K745</accession>
<dbReference type="InterPro" id="IPR006311">
    <property type="entry name" value="TAT_signal"/>
</dbReference>
<dbReference type="GO" id="GO:0042597">
    <property type="term" value="C:periplasmic space"/>
    <property type="evidence" value="ECO:0007669"/>
    <property type="project" value="UniProtKB-SubCell"/>
</dbReference>
<feature type="compositionally biased region" description="Gly residues" evidence="8">
    <location>
        <begin position="168"/>
        <end position="181"/>
    </location>
</feature>
<evidence type="ECO:0000256" key="6">
    <source>
        <dbReference type="ARBA" id="ARBA00023008"/>
    </source>
</evidence>
<dbReference type="STRING" id="1267564.SAMN05192561_1298"/>
<dbReference type="SUPFAM" id="SSF49503">
    <property type="entry name" value="Cupredoxins"/>
    <property type="match status" value="1"/>
</dbReference>
<proteinExistence type="predicted"/>
<dbReference type="PRINTS" id="PR00155">
    <property type="entry name" value="AMICYANIN"/>
</dbReference>
<comment type="cofactor">
    <cofactor evidence="7">
        <name>Cu cation</name>
        <dbReference type="ChEBI" id="CHEBI:23378"/>
    </cofactor>
    <text evidence="7">Binds 1 copper ion per subunit.</text>
</comment>
<dbReference type="InterPro" id="IPR000923">
    <property type="entry name" value="BlueCu_1"/>
</dbReference>
<dbReference type="EMBL" id="FNWU01000029">
    <property type="protein sequence ID" value="SEH67621.1"/>
    <property type="molecule type" value="Genomic_DNA"/>
</dbReference>
<evidence type="ECO:0000256" key="7">
    <source>
        <dbReference type="PIRSR" id="PIRSR602386-1"/>
    </source>
</evidence>
<dbReference type="InterPro" id="IPR017533">
    <property type="entry name" value="Halocyanin"/>
</dbReference>
<dbReference type="AlphaFoldDB" id="A0A1H6K745"/>
<dbReference type="InterPro" id="IPR002386">
    <property type="entry name" value="Amicyanin/Pseudoazurin"/>
</dbReference>
<dbReference type="Proteomes" id="UP000199215">
    <property type="component" value="Unassembled WGS sequence"/>
</dbReference>
<dbReference type="OrthoDB" id="11088at2157"/>
<evidence type="ECO:0000256" key="3">
    <source>
        <dbReference type="ARBA" id="ARBA00022723"/>
    </source>
</evidence>
<feature type="compositionally biased region" description="Gly residues" evidence="8">
    <location>
        <begin position="189"/>
        <end position="204"/>
    </location>
</feature>
<evidence type="ECO:0000259" key="9">
    <source>
        <dbReference type="Pfam" id="PF00127"/>
    </source>
</evidence>
<keyword evidence="6 7" id="KW-0186">Copper</keyword>
<feature type="binding site" evidence="7">
    <location>
        <position position="142"/>
    </location>
    <ligand>
        <name>Cu cation</name>
        <dbReference type="ChEBI" id="CHEBI:23378"/>
    </ligand>
</feature>
<keyword evidence="2" id="KW-0813">Transport</keyword>
<dbReference type="GO" id="GO:0005507">
    <property type="term" value="F:copper ion binding"/>
    <property type="evidence" value="ECO:0007669"/>
    <property type="project" value="InterPro"/>
</dbReference>
<dbReference type="Gene3D" id="2.60.40.420">
    <property type="entry name" value="Cupredoxins - blue copper proteins"/>
    <property type="match status" value="1"/>
</dbReference>
<reference evidence="10 11" key="1">
    <citation type="submission" date="2016-10" db="EMBL/GenBank/DDBJ databases">
        <authorList>
            <person name="de Groot N.N."/>
        </authorList>
    </citation>
    <scope>NUCLEOTIDE SEQUENCE [LARGE SCALE GENOMIC DNA]</scope>
    <source>
        <strain evidence="10 11">IBRC-M10418</strain>
    </source>
</reference>
<evidence type="ECO:0000256" key="5">
    <source>
        <dbReference type="ARBA" id="ARBA00022982"/>
    </source>
</evidence>
<feature type="region of interest" description="Disordered" evidence="8">
    <location>
        <begin position="158"/>
        <end position="215"/>
    </location>
</feature>
<sequence length="250" mass="24550">MSLSDSPREPISDGGETAIDRRGFFRLGAGAAAATAGLAVGTGTAAANYDGWLEGVSNYEGTADLTGQDEVTVSVGAGNGLLFDPPAILVDPGTTVVWEWTGQGGQHNVSEADGAFESELIQEGGHTFEHTFESEGTFRYQCDPHEAVGMKGVVAVGSTDDDLIDPSGGDGEGGDGSGDGSGDGESDDGGSGGGSGSGDGGTGDGSSADTPAPASGGVTLSGGDLLAIATSFGFVAVLFALAFGDIDAEE</sequence>
<evidence type="ECO:0000256" key="1">
    <source>
        <dbReference type="ARBA" id="ARBA00004418"/>
    </source>
</evidence>
<dbReference type="CDD" id="cd04220">
    <property type="entry name" value="Halocyanin"/>
    <property type="match status" value="1"/>
</dbReference>
<evidence type="ECO:0000313" key="10">
    <source>
        <dbReference type="EMBL" id="SEH67621.1"/>
    </source>
</evidence>
<dbReference type="PROSITE" id="PS51318">
    <property type="entry name" value="TAT"/>
    <property type="match status" value="1"/>
</dbReference>
<comment type="subcellular location">
    <subcellularLocation>
        <location evidence="1">Periplasm</location>
    </subcellularLocation>
</comment>
<evidence type="ECO:0000313" key="11">
    <source>
        <dbReference type="Proteomes" id="UP000199215"/>
    </source>
</evidence>
<evidence type="ECO:0000256" key="4">
    <source>
        <dbReference type="ARBA" id="ARBA00022764"/>
    </source>
</evidence>
<keyword evidence="4" id="KW-0574">Periplasm</keyword>
<dbReference type="Pfam" id="PF00127">
    <property type="entry name" value="Copper-bind"/>
    <property type="match status" value="1"/>
</dbReference>
<dbReference type="NCBIfam" id="TIGR03102">
    <property type="entry name" value="halo_cynanin"/>
    <property type="match status" value="1"/>
</dbReference>
<keyword evidence="3 7" id="KW-0479">Metal-binding</keyword>
<dbReference type="GO" id="GO:0009055">
    <property type="term" value="F:electron transfer activity"/>
    <property type="evidence" value="ECO:0007669"/>
    <property type="project" value="InterPro"/>
</dbReference>
<feature type="binding site" evidence="7">
    <location>
        <position position="145"/>
    </location>
    <ligand>
        <name>Cu cation</name>
        <dbReference type="ChEBI" id="CHEBI:23378"/>
    </ligand>
</feature>
<keyword evidence="5" id="KW-0249">Electron transport</keyword>
<keyword evidence="11" id="KW-1185">Reference proteome</keyword>